<dbReference type="PANTHER" id="PTHR47348">
    <property type="entry name" value="MEIOTICALLY UP-REGULATED GENE 190 PROTEIN"/>
    <property type="match status" value="1"/>
</dbReference>
<dbReference type="SUPFAM" id="SSF49562">
    <property type="entry name" value="C2 domain (Calcium/lipid-binding domain, CaLB)"/>
    <property type="match status" value="2"/>
</dbReference>
<evidence type="ECO:0000313" key="9">
    <source>
        <dbReference type="Proteomes" id="UP000724874"/>
    </source>
</evidence>
<keyword evidence="3" id="KW-0677">Repeat</keyword>
<dbReference type="Gene3D" id="2.60.40.150">
    <property type="entry name" value="C2 domain"/>
    <property type="match status" value="2"/>
</dbReference>
<dbReference type="InterPro" id="IPR000008">
    <property type="entry name" value="C2_dom"/>
</dbReference>
<feature type="region of interest" description="Disordered" evidence="6">
    <location>
        <begin position="317"/>
        <end position="349"/>
    </location>
</feature>
<dbReference type="AlphaFoldDB" id="A0A9P5NX55"/>
<evidence type="ECO:0000259" key="7">
    <source>
        <dbReference type="PROSITE" id="PS50004"/>
    </source>
</evidence>
<feature type="domain" description="C2" evidence="7">
    <location>
        <begin position="135"/>
        <end position="261"/>
    </location>
</feature>
<evidence type="ECO:0000256" key="2">
    <source>
        <dbReference type="ARBA" id="ARBA00022692"/>
    </source>
</evidence>
<keyword evidence="2" id="KW-0812">Transmembrane</keyword>
<evidence type="ECO:0000313" key="8">
    <source>
        <dbReference type="EMBL" id="KAF8907354.1"/>
    </source>
</evidence>
<dbReference type="Pfam" id="PF25331">
    <property type="entry name" value="C2_Mug190_3rd"/>
    <property type="match status" value="1"/>
</dbReference>
<accession>A0A9P5NX55</accession>
<feature type="compositionally biased region" description="Basic and acidic residues" evidence="6">
    <location>
        <begin position="706"/>
        <end position="723"/>
    </location>
</feature>
<dbReference type="SMART" id="SM00239">
    <property type="entry name" value="C2"/>
    <property type="match status" value="2"/>
</dbReference>
<keyword evidence="9" id="KW-1185">Reference proteome</keyword>
<dbReference type="InterPro" id="IPR035892">
    <property type="entry name" value="C2_domain_sf"/>
</dbReference>
<keyword evidence="5" id="KW-0472">Membrane</keyword>
<dbReference type="CDD" id="cd04052">
    <property type="entry name" value="C2B_Tricalbin-like"/>
    <property type="match status" value="1"/>
</dbReference>
<dbReference type="EMBL" id="JADNYJ010000015">
    <property type="protein sequence ID" value="KAF8907354.1"/>
    <property type="molecule type" value="Genomic_DNA"/>
</dbReference>
<dbReference type="PANTHER" id="PTHR47348:SF2">
    <property type="entry name" value="MEIOTICALLY UP-REGULATED 190 PROTEIN"/>
    <property type="match status" value="1"/>
</dbReference>
<dbReference type="Pfam" id="PF00168">
    <property type="entry name" value="C2"/>
    <property type="match status" value="2"/>
</dbReference>
<dbReference type="Proteomes" id="UP000724874">
    <property type="component" value="Unassembled WGS sequence"/>
</dbReference>
<dbReference type="GO" id="GO:0061817">
    <property type="term" value="P:endoplasmic reticulum-plasma membrane tethering"/>
    <property type="evidence" value="ECO:0007669"/>
    <property type="project" value="InterPro"/>
</dbReference>
<keyword evidence="5" id="KW-1133">Transmembrane helix</keyword>
<evidence type="ECO:0000256" key="4">
    <source>
        <dbReference type="ARBA" id="ARBA00022824"/>
    </source>
</evidence>
<name>A0A9P5NX55_GYMJU</name>
<evidence type="ECO:0000256" key="3">
    <source>
        <dbReference type="ARBA" id="ARBA00022737"/>
    </source>
</evidence>
<comment type="subcellular location">
    <subcellularLocation>
        <location evidence="1">Endoplasmic reticulum membrane</location>
    </subcellularLocation>
</comment>
<feature type="domain" description="C2" evidence="7">
    <location>
        <begin position="346"/>
        <end position="479"/>
    </location>
</feature>
<comment type="caution">
    <text evidence="8">The sequence shown here is derived from an EMBL/GenBank/DDBJ whole genome shotgun (WGS) entry which is preliminary data.</text>
</comment>
<feature type="region of interest" description="Disordered" evidence="6">
    <location>
        <begin position="692"/>
        <end position="739"/>
    </location>
</feature>
<keyword evidence="4" id="KW-0256">Endoplasmic reticulum</keyword>
<evidence type="ECO:0000256" key="6">
    <source>
        <dbReference type="SAM" id="MobiDB-lite"/>
    </source>
</evidence>
<sequence>MKEEGDFAHVEVALAYRAKEIARGRFKDRSTNIHLLMEFWVAGSMKFPVWVDVTGFLATLRVRFQLTPNPPFLSTMVLTFLGLPKVDLKCTPLAKGFLNVMDVPGLSGWIQRSIDAAMQEYVAPRSLTLDLKTMLMGREKMDTDSFGVIIITLRKAEGFRNGDGPDIIKAKAKDPRKGDAYVTVGWGKWSKPLWSTRIIPVGEPIWEETGALLVGPTEVNAQERLRLQLWDADRITADDLLGNVEVDLQEIMTSKESRNCMSVRTASLVDEKGKDWPGTLQYEYGFFAKTTFEQHLANKSQNAEEIRTKISKEAEDKLREAKARERTEEAEADQVERQKKEDTRERTEEIVAGTSPIAEWPSGILSIQIEQVTGLEIQKIRQSGVKDDAGDEAEEDDLPSAYCTIIINHQRVYKTRTKMKSNNPFYNAGTEKFIRDWTTTDVMIAVRDSRIHESDPVIGVLILPLPQILKFRSHFTESLPLVGGIGYGRMRLSLTFRSVQLKLPKRLRGWDVGTLEISSYVTPSSDLPSEYDHCRLVFKVPYGKGKMIPDGQDEKAPHKRVWVPKHQKLMRLPIKKRYATCLLILLRRRVVGPDLTPAFSTLWLKDIPDGEEITLSLPVRRNEGSVLSQAQVNASVDIGERVGTLELKVRLWPGLSGYHHDMADHDKNMAGVMEALDCAEGEQDASEELLNDEGYAGGDSSSSSSDSDKEHGVNQEGSDKDEGPSGVVGTIKNFRKRTGELHRRHRGLMQWKAARNMAWIIRSAENRVEELGEKAKGLVTHHDREIGIEKEA</sequence>
<organism evidence="8 9">
    <name type="scientific">Gymnopilus junonius</name>
    <name type="common">Spectacular rustgill mushroom</name>
    <name type="synonym">Gymnopilus spectabilis subsp. junonius</name>
    <dbReference type="NCBI Taxonomy" id="109634"/>
    <lineage>
        <taxon>Eukaryota</taxon>
        <taxon>Fungi</taxon>
        <taxon>Dikarya</taxon>
        <taxon>Basidiomycota</taxon>
        <taxon>Agaricomycotina</taxon>
        <taxon>Agaricomycetes</taxon>
        <taxon>Agaricomycetidae</taxon>
        <taxon>Agaricales</taxon>
        <taxon>Agaricineae</taxon>
        <taxon>Hymenogastraceae</taxon>
        <taxon>Gymnopilus</taxon>
    </lineage>
</organism>
<gene>
    <name evidence="8" type="ORF">CPB84DRAFT_1768999</name>
</gene>
<dbReference type="InterPro" id="IPR037765">
    <property type="entry name" value="C2B_Tricalbin"/>
</dbReference>
<dbReference type="OrthoDB" id="419768at2759"/>
<dbReference type="InterPro" id="IPR057349">
    <property type="entry name" value="C2_Mug190_3rd"/>
</dbReference>
<proteinExistence type="predicted"/>
<dbReference type="Pfam" id="PF25669">
    <property type="entry name" value="SMP_MUG190-like"/>
    <property type="match status" value="1"/>
</dbReference>
<evidence type="ECO:0000256" key="5">
    <source>
        <dbReference type="ARBA" id="ARBA00022989"/>
    </source>
</evidence>
<reference evidence="8" key="1">
    <citation type="submission" date="2020-11" db="EMBL/GenBank/DDBJ databases">
        <authorList>
            <consortium name="DOE Joint Genome Institute"/>
            <person name="Ahrendt S."/>
            <person name="Riley R."/>
            <person name="Andreopoulos W."/>
            <person name="LaButti K."/>
            <person name="Pangilinan J."/>
            <person name="Ruiz-duenas F.J."/>
            <person name="Barrasa J.M."/>
            <person name="Sanchez-Garcia M."/>
            <person name="Camarero S."/>
            <person name="Miyauchi S."/>
            <person name="Serrano A."/>
            <person name="Linde D."/>
            <person name="Babiker R."/>
            <person name="Drula E."/>
            <person name="Ayuso-Fernandez I."/>
            <person name="Pacheco R."/>
            <person name="Padilla G."/>
            <person name="Ferreira P."/>
            <person name="Barriuso J."/>
            <person name="Kellner H."/>
            <person name="Castanera R."/>
            <person name="Alfaro M."/>
            <person name="Ramirez L."/>
            <person name="Pisabarro A.G."/>
            <person name="Kuo A."/>
            <person name="Tritt A."/>
            <person name="Lipzen A."/>
            <person name="He G."/>
            <person name="Yan M."/>
            <person name="Ng V."/>
            <person name="Cullen D."/>
            <person name="Martin F."/>
            <person name="Rosso M.-N."/>
            <person name="Henrissat B."/>
            <person name="Hibbett D."/>
            <person name="Martinez A.T."/>
            <person name="Grigoriev I.V."/>
        </authorList>
    </citation>
    <scope>NUCLEOTIDE SEQUENCE</scope>
    <source>
        <strain evidence="8">AH 44721</strain>
    </source>
</reference>
<protein>
    <recommendedName>
        <fullName evidence="7">C2 domain-containing protein</fullName>
    </recommendedName>
</protein>
<dbReference type="PROSITE" id="PS50004">
    <property type="entry name" value="C2"/>
    <property type="match status" value="2"/>
</dbReference>
<evidence type="ECO:0000256" key="1">
    <source>
        <dbReference type="ARBA" id="ARBA00004586"/>
    </source>
</evidence>
<dbReference type="GO" id="GO:0005789">
    <property type="term" value="C:endoplasmic reticulum membrane"/>
    <property type="evidence" value="ECO:0007669"/>
    <property type="project" value="UniProtKB-SubCell"/>
</dbReference>